<dbReference type="AlphaFoldDB" id="K2FEI2"/>
<evidence type="ECO:0000313" key="1">
    <source>
        <dbReference type="EMBL" id="EKE29591.1"/>
    </source>
</evidence>
<protein>
    <submittedName>
        <fullName evidence="1">Uncharacterized protein</fullName>
    </submittedName>
</protein>
<proteinExistence type="predicted"/>
<name>K2FEI2_9BACT</name>
<accession>K2FEI2</accession>
<comment type="caution">
    <text evidence="1">The sequence shown here is derived from an EMBL/GenBank/DDBJ whole genome shotgun (WGS) entry which is preliminary data.</text>
</comment>
<gene>
    <name evidence="1" type="ORF">ACD_2C00141G0013</name>
</gene>
<dbReference type="EMBL" id="AMFJ01000141">
    <property type="protein sequence ID" value="EKE29591.1"/>
    <property type="molecule type" value="Genomic_DNA"/>
</dbReference>
<sequence length="60" mass="7206">MINEPGLPHFVRNDETLMFLDSRFHGNDKSILKKIIKDYNWAIIRKTPAWINSHQKKDQR</sequence>
<reference evidence="1" key="1">
    <citation type="journal article" date="2012" name="Science">
        <title>Fermentation, hydrogen, and sulfur metabolism in multiple uncultivated bacterial phyla.</title>
        <authorList>
            <person name="Wrighton K.C."/>
            <person name="Thomas B.C."/>
            <person name="Sharon I."/>
            <person name="Miller C.S."/>
            <person name="Castelle C.J."/>
            <person name="VerBerkmoes N.C."/>
            <person name="Wilkins M.J."/>
            <person name="Hettich R.L."/>
            <person name="Lipton M.S."/>
            <person name="Williams K.H."/>
            <person name="Long P.E."/>
            <person name="Banfield J.F."/>
        </authorList>
    </citation>
    <scope>NUCLEOTIDE SEQUENCE [LARGE SCALE GENOMIC DNA]</scope>
</reference>
<organism evidence="1">
    <name type="scientific">uncultured bacterium</name>
    <name type="common">gcode 4</name>
    <dbReference type="NCBI Taxonomy" id="1234023"/>
    <lineage>
        <taxon>Bacteria</taxon>
        <taxon>environmental samples</taxon>
    </lineage>
</organism>